<dbReference type="Proteomes" id="UP000828251">
    <property type="component" value="Unassembled WGS sequence"/>
</dbReference>
<accession>A0A9D3V793</accession>
<organism evidence="1 2">
    <name type="scientific">Gossypium stocksii</name>
    <dbReference type="NCBI Taxonomy" id="47602"/>
    <lineage>
        <taxon>Eukaryota</taxon>
        <taxon>Viridiplantae</taxon>
        <taxon>Streptophyta</taxon>
        <taxon>Embryophyta</taxon>
        <taxon>Tracheophyta</taxon>
        <taxon>Spermatophyta</taxon>
        <taxon>Magnoliopsida</taxon>
        <taxon>eudicotyledons</taxon>
        <taxon>Gunneridae</taxon>
        <taxon>Pentapetalae</taxon>
        <taxon>rosids</taxon>
        <taxon>malvids</taxon>
        <taxon>Malvales</taxon>
        <taxon>Malvaceae</taxon>
        <taxon>Malvoideae</taxon>
        <taxon>Gossypium</taxon>
    </lineage>
</organism>
<evidence type="ECO:0000313" key="1">
    <source>
        <dbReference type="EMBL" id="KAH1073190.1"/>
    </source>
</evidence>
<reference evidence="1 2" key="1">
    <citation type="journal article" date="2021" name="Plant Biotechnol. J.">
        <title>Multi-omics assisted identification of the key and species-specific regulatory components of drought-tolerant mechanisms in Gossypium stocksii.</title>
        <authorList>
            <person name="Yu D."/>
            <person name="Ke L."/>
            <person name="Zhang D."/>
            <person name="Wu Y."/>
            <person name="Sun Y."/>
            <person name="Mei J."/>
            <person name="Sun J."/>
            <person name="Sun Y."/>
        </authorList>
    </citation>
    <scope>NUCLEOTIDE SEQUENCE [LARGE SCALE GENOMIC DNA]</scope>
    <source>
        <strain evidence="2">cv. E1</strain>
        <tissue evidence="1">Leaf</tissue>
    </source>
</reference>
<evidence type="ECO:0000313" key="2">
    <source>
        <dbReference type="Proteomes" id="UP000828251"/>
    </source>
</evidence>
<sequence length="119" mass="13423">MGSRGDDVAIERGLADLLLEGEEEEGWQVDMAGTVRAMENDLFLDGNPWTFNGYLLVFHKLQLGKDSLVVSLPSVDFRVQIYDLPFGLILEPVARQFGNFISVFLDYDMKAIRNGYQGF</sequence>
<name>A0A9D3V793_9ROSI</name>
<gene>
    <name evidence="1" type="ORF">J1N35_025518</name>
</gene>
<protein>
    <recommendedName>
        <fullName evidence="3">DUF4283 domain-containing protein</fullName>
    </recommendedName>
</protein>
<comment type="caution">
    <text evidence="1">The sequence shown here is derived from an EMBL/GenBank/DDBJ whole genome shotgun (WGS) entry which is preliminary data.</text>
</comment>
<evidence type="ECO:0008006" key="3">
    <source>
        <dbReference type="Google" id="ProtNLM"/>
    </source>
</evidence>
<dbReference type="AlphaFoldDB" id="A0A9D3V793"/>
<keyword evidence="2" id="KW-1185">Reference proteome</keyword>
<dbReference type="OrthoDB" id="989295at2759"/>
<dbReference type="EMBL" id="JAIQCV010000008">
    <property type="protein sequence ID" value="KAH1073190.1"/>
    <property type="molecule type" value="Genomic_DNA"/>
</dbReference>
<proteinExistence type="predicted"/>